<keyword evidence="6" id="KW-1185">Reference proteome</keyword>
<evidence type="ECO:0000259" key="4">
    <source>
        <dbReference type="PROSITE" id="PS01124"/>
    </source>
</evidence>
<evidence type="ECO:0000256" key="2">
    <source>
        <dbReference type="ARBA" id="ARBA00023125"/>
    </source>
</evidence>
<organism evidence="5 6">
    <name type="scientific">Thalassolituus marinus</name>
    <dbReference type="NCBI Taxonomy" id="671053"/>
    <lineage>
        <taxon>Bacteria</taxon>
        <taxon>Pseudomonadati</taxon>
        <taxon>Pseudomonadota</taxon>
        <taxon>Gammaproteobacteria</taxon>
        <taxon>Oceanospirillales</taxon>
        <taxon>Oceanospirillaceae</taxon>
        <taxon>Thalassolituus</taxon>
    </lineage>
</organism>
<evidence type="ECO:0000313" key="6">
    <source>
        <dbReference type="Proteomes" id="UP000714380"/>
    </source>
</evidence>
<gene>
    <name evidence="5" type="ORF">I9W95_16065</name>
</gene>
<dbReference type="Proteomes" id="UP000714380">
    <property type="component" value="Unassembled WGS sequence"/>
</dbReference>
<feature type="domain" description="HTH araC/xylS-type" evidence="4">
    <location>
        <begin position="170"/>
        <end position="267"/>
    </location>
</feature>
<keyword evidence="2" id="KW-0238">DNA-binding</keyword>
<keyword evidence="3" id="KW-0804">Transcription</keyword>
<dbReference type="InterPro" id="IPR020449">
    <property type="entry name" value="Tscrpt_reg_AraC-type_HTH"/>
</dbReference>
<proteinExistence type="predicted"/>
<dbReference type="PROSITE" id="PS00041">
    <property type="entry name" value="HTH_ARAC_FAMILY_1"/>
    <property type="match status" value="1"/>
</dbReference>
<protein>
    <submittedName>
        <fullName evidence="5">Helix-turn-helix transcriptional regulator</fullName>
    </submittedName>
</protein>
<dbReference type="InterPro" id="IPR018062">
    <property type="entry name" value="HTH_AraC-typ_CS"/>
</dbReference>
<dbReference type="SMART" id="SM00342">
    <property type="entry name" value="HTH_ARAC"/>
    <property type="match status" value="1"/>
</dbReference>
<dbReference type="InterPro" id="IPR018060">
    <property type="entry name" value="HTH_AraC"/>
</dbReference>
<sequence>MTHSSLLSDLQHYRVDDNNPLILPFASQQAQQLRQVPFADTCLMLILNGEKQLHQSDTRSFAAGRCLLIPAGTELTFTNQPAADGYLAWVIPLPAEALEDIAPGPVERDYRTFVADDLLLTLLQQWLQLPADFRRQPESLRLRRAEIVRYLQQSGFSATLRSGLLRQWSSRVRRLLATDLSRDWQLAEVCLQLAVSESTLRRKLDDESTRFRDLLSELRLSHGLNLLQVSQQSIQQIADACGYRSASRFSERFRQRFGVAPSELRAQRDMSVTGVKERVSGAQ</sequence>
<dbReference type="PROSITE" id="PS01124">
    <property type="entry name" value="HTH_ARAC_FAMILY_2"/>
    <property type="match status" value="1"/>
</dbReference>
<name>A0ABS7ZXF9_9GAMM</name>
<dbReference type="Pfam" id="PF12833">
    <property type="entry name" value="HTH_18"/>
    <property type="match status" value="1"/>
</dbReference>
<evidence type="ECO:0000256" key="1">
    <source>
        <dbReference type="ARBA" id="ARBA00023015"/>
    </source>
</evidence>
<dbReference type="EMBL" id="JAEDAH010000099">
    <property type="protein sequence ID" value="MCA6065116.1"/>
    <property type="molecule type" value="Genomic_DNA"/>
</dbReference>
<evidence type="ECO:0000313" key="5">
    <source>
        <dbReference type="EMBL" id="MCA6065116.1"/>
    </source>
</evidence>
<dbReference type="PANTHER" id="PTHR47894">
    <property type="entry name" value="HTH-TYPE TRANSCRIPTIONAL REGULATOR GADX"/>
    <property type="match status" value="1"/>
</dbReference>
<keyword evidence="1" id="KW-0805">Transcription regulation</keyword>
<dbReference type="Gene3D" id="1.10.10.60">
    <property type="entry name" value="Homeodomain-like"/>
    <property type="match status" value="1"/>
</dbReference>
<comment type="caution">
    <text evidence="5">The sequence shown here is derived from an EMBL/GenBank/DDBJ whole genome shotgun (WGS) entry which is preliminary data.</text>
</comment>
<accession>A0ABS7ZXF9</accession>
<reference evidence="5 6" key="1">
    <citation type="submission" date="2020-12" db="EMBL/GenBank/DDBJ databases">
        <title>Novel Thalassolituus-related marine hydrocarbonoclastic bacteria mediated algae-derived hydrocarbons mineralization in twilight zone of the northern South China Sea.</title>
        <authorList>
            <person name="Dong C."/>
        </authorList>
    </citation>
    <scope>NUCLEOTIDE SEQUENCE [LARGE SCALE GENOMIC DNA]</scope>
    <source>
        <strain evidence="5 6">IMCC1826</strain>
    </source>
</reference>
<dbReference type="PRINTS" id="PR00032">
    <property type="entry name" value="HTHARAC"/>
</dbReference>
<evidence type="ECO:0000256" key="3">
    <source>
        <dbReference type="ARBA" id="ARBA00023163"/>
    </source>
</evidence>
<dbReference type="PANTHER" id="PTHR47894:SF4">
    <property type="entry name" value="HTH-TYPE TRANSCRIPTIONAL REGULATOR GADX"/>
    <property type="match status" value="1"/>
</dbReference>
<dbReference type="RefSeq" id="WP_225676745.1">
    <property type="nucleotide sequence ID" value="NZ_JAEDAH010000099.1"/>
</dbReference>
<dbReference type="SUPFAM" id="SSF46689">
    <property type="entry name" value="Homeodomain-like"/>
    <property type="match status" value="1"/>
</dbReference>
<dbReference type="InterPro" id="IPR009057">
    <property type="entry name" value="Homeodomain-like_sf"/>
</dbReference>